<dbReference type="EMBL" id="VUJV01000003">
    <property type="protein sequence ID" value="KAA1418725.1"/>
    <property type="molecule type" value="Genomic_DNA"/>
</dbReference>
<keyword evidence="8" id="KW-0963">Cytoplasm</keyword>
<sequence>MTDPVLPSQVSPPEFALSELPPAAIVGVDVVAVPVLPGPVGDPSEGPSVLLGPGAADLIEETGIDLLGVAELRRMTGAVGEVAEVPVPVGTATNPSLRLALLVGVGAARPVDLRRAGAALARAVRDRDAVATSIPAVAPDGPDVPGEKALEAFVAGTMLGSFGFHWRSSGPEHTPVRRVVIATPPGSLDADQPALARAVAIGGAGWRARMLATVPSNLKNPAWLAGQAEEIAEAAGLEVRVWDEKALESEGFGGIVGVGKGSATPPRLIRLDYRPSGTSTRAIKKLPHLVLVGKGITFDTGGLSIKPGPSMVSMKRDMTGGAVVLATMAALADLGCPIRVTGLVPAAENAVSGSALRPGDVIRHWGGRTTEVTNTDAEGRLVLADALAYAAAELEPTVLVDVATLTGAMKVALGQQVGGFFATDDTLAAALSEAGETAGEPLWRFPLYAGYEERLASKVADADNAAGNPGAITAALFLQHFTGGLPWAHLDIASVGDVEKELHEWTVGPSGFGARLLLTWLGQAEPLAGIHHD</sequence>
<feature type="active site" evidence="8">
    <location>
        <position position="306"/>
    </location>
</feature>
<dbReference type="GO" id="GO:0070006">
    <property type="term" value="F:metalloaminopeptidase activity"/>
    <property type="evidence" value="ECO:0007669"/>
    <property type="project" value="InterPro"/>
</dbReference>
<keyword evidence="11" id="KW-1185">Reference proteome</keyword>
<evidence type="ECO:0000256" key="8">
    <source>
        <dbReference type="HAMAP-Rule" id="MF_00181"/>
    </source>
</evidence>
<feature type="domain" description="Cytosol aminopeptidase" evidence="9">
    <location>
        <begin position="374"/>
        <end position="381"/>
    </location>
</feature>
<dbReference type="PRINTS" id="PR00481">
    <property type="entry name" value="LAMNOPPTDASE"/>
</dbReference>
<feature type="binding site" evidence="8">
    <location>
        <position position="317"/>
    </location>
    <ligand>
        <name>Mn(2+)</name>
        <dbReference type="ChEBI" id="CHEBI:29035"/>
        <label>2</label>
    </ligand>
</feature>
<gene>
    <name evidence="8" type="primary">pepA</name>
    <name evidence="10" type="ORF">F0U44_09530</name>
</gene>
<evidence type="ECO:0000313" key="11">
    <source>
        <dbReference type="Proteomes" id="UP000325003"/>
    </source>
</evidence>
<dbReference type="HAMAP" id="MF_00181">
    <property type="entry name" value="Cytosol_peptidase_M17"/>
    <property type="match status" value="1"/>
</dbReference>
<accession>A0A5B1LDJ6</accession>
<comment type="similarity">
    <text evidence="3 8">Belongs to the peptidase M17 family.</text>
</comment>
<keyword evidence="8" id="KW-0464">Manganese</keyword>
<evidence type="ECO:0000259" key="9">
    <source>
        <dbReference type="PROSITE" id="PS00631"/>
    </source>
</evidence>
<dbReference type="PANTHER" id="PTHR11963:SF23">
    <property type="entry name" value="CYTOSOL AMINOPEPTIDASE"/>
    <property type="match status" value="1"/>
</dbReference>
<dbReference type="InterPro" id="IPR023042">
    <property type="entry name" value="Peptidase_M17_leu_NH2_pept"/>
</dbReference>
<dbReference type="Proteomes" id="UP000325003">
    <property type="component" value="Unassembled WGS sequence"/>
</dbReference>
<dbReference type="GO" id="GO:0030145">
    <property type="term" value="F:manganese ion binding"/>
    <property type="evidence" value="ECO:0007669"/>
    <property type="project" value="UniProtKB-UniRule"/>
</dbReference>
<feature type="binding site" evidence="8">
    <location>
        <position position="299"/>
    </location>
    <ligand>
        <name>Mn(2+)</name>
        <dbReference type="ChEBI" id="CHEBI:29035"/>
        <label>1</label>
    </ligand>
</feature>
<proteinExistence type="inferred from homology"/>
<comment type="catalytic activity">
    <reaction evidence="2 8">
        <text>Release of an N-terminal amino acid, preferentially leucine, but not glutamic or aspartic acids.</text>
        <dbReference type="EC" id="3.4.11.10"/>
    </reaction>
</comment>
<dbReference type="PROSITE" id="PS00631">
    <property type="entry name" value="CYTOSOL_AP"/>
    <property type="match status" value="1"/>
</dbReference>
<keyword evidence="5 8" id="KW-0645">Protease</keyword>
<reference evidence="10 11" key="1">
    <citation type="submission" date="2019-09" db="EMBL/GenBank/DDBJ databases">
        <title>Nocardioides panacisoli sp. nov., isolated from the soil of a ginseng field.</title>
        <authorList>
            <person name="Cho C."/>
        </authorList>
    </citation>
    <scope>NUCLEOTIDE SEQUENCE [LARGE SCALE GENOMIC DNA]</scope>
    <source>
        <strain evidence="10 11">BN130099</strain>
    </source>
</reference>
<comment type="cofactor">
    <cofactor evidence="8">
        <name>Mn(2+)</name>
        <dbReference type="ChEBI" id="CHEBI:29035"/>
    </cofactor>
    <text evidence="8">Binds 2 manganese ions per subunit.</text>
</comment>
<dbReference type="SUPFAM" id="SSF52949">
    <property type="entry name" value="Macro domain-like"/>
    <property type="match status" value="1"/>
</dbReference>
<evidence type="ECO:0000256" key="3">
    <source>
        <dbReference type="ARBA" id="ARBA00009528"/>
    </source>
</evidence>
<dbReference type="Pfam" id="PF00883">
    <property type="entry name" value="Peptidase_M17"/>
    <property type="match status" value="1"/>
</dbReference>
<feature type="binding site" evidence="8">
    <location>
        <position position="299"/>
    </location>
    <ligand>
        <name>Mn(2+)</name>
        <dbReference type="ChEBI" id="CHEBI:29035"/>
        <label>2</label>
    </ligand>
</feature>
<evidence type="ECO:0000256" key="5">
    <source>
        <dbReference type="ARBA" id="ARBA00022670"/>
    </source>
</evidence>
<dbReference type="CDD" id="cd00433">
    <property type="entry name" value="Peptidase_M17"/>
    <property type="match status" value="1"/>
</dbReference>
<comment type="caution">
    <text evidence="10">The sequence shown here is derived from an EMBL/GenBank/DDBJ whole genome shotgun (WGS) entry which is preliminary data.</text>
</comment>
<evidence type="ECO:0000256" key="2">
    <source>
        <dbReference type="ARBA" id="ARBA00000967"/>
    </source>
</evidence>
<feature type="binding site" evidence="8">
    <location>
        <position position="376"/>
    </location>
    <ligand>
        <name>Mn(2+)</name>
        <dbReference type="ChEBI" id="CHEBI:29035"/>
        <label>1</label>
    </ligand>
</feature>
<dbReference type="GO" id="GO:0005737">
    <property type="term" value="C:cytoplasm"/>
    <property type="evidence" value="ECO:0007669"/>
    <property type="project" value="UniProtKB-SubCell"/>
</dbReference>
<dbReference type="InterPro" id="IPR008283">
    <property type="entry name" value="Peptidase_M17_N"/>
</dbReference>
<feature type="active site" evidence="8">
    <location>
        <position position="380"/>
    </location>
</feature>
<dbReference type="EC" id="3.4.11.10" evidence="8"/>
<dbReference type="GO" id="GO:0006508">
    <property type="term" value="P:proteolysis"/>
    <property type="evidence" value="ECO:0007669"/>
    <property type="project" value="UniProtKB-KW"/>
</dbReference>
<evidence type="ECO:0000256" key="4">
    <source>
        <dbReference type="ARBA" id="ARBA00022438"/>
    </source>
</evidence>
<feature type="binding site" evidence="8">
    <location>
        <position position="294"/>
    </location>
    <ligand>
        <name>Mn(2+)</name>
        <dbReference type="ChEBI" id="CHEBI:29035"/>
        <label>2</label>
    </ligand>
</feature>
<keyword evidence="8" id="KW-0479">Metal-binding</keyword>
<dbReference type="InterPro" id="IPR000819">
    <property type="entry name" value="Peptidase_M17_C"/>
</dbReference>
<keyword evidence="6 8" id="KW-0378">Hydrolase</keyword>
<comment type="catalytic activity">
    <reaction evidence="1 8">
        <text>Release of an N-terminal amino acid, Xaa-|-Yaa-, in which Xaa is preferably Leu, but may be other amino acids including Pro although not Arg or Lys, and Yaa may be Pro. Amino acid amides and methyl esters are also readily hydrolyzed, but rates on arylamides are exceedingly low.</text>
        <dbReference type="EC" id="3.4.11.1"/>
    </reaction>
</comment>
<dbReference type="Gene3D" id="3.40.630.10">
    <property type="entry name" value="Zn peptidases"/>
    <property type="match status" value="1"/>
</dbReference>
<dbReference type="AlphaFoldDB" id="A0A5B1LDJ6"/>
<evidence type="ECO:0000256" key="1">
    <source>
        <dbReference type="ARBA" id="ARBA00000135"/>
    </source>
</evidence>
<comment type="function">
    <text evidence="7 8">Presumably involved in the processing and regular turnover of intracellular proteins. Catalyzes the removal of unsubstituted N-terminal amino acids from various peptides.</text>
</comment>
<feature type="binding site" evidence="8">
    <location>
        <position position="378"/>
    </location>
    <ligand>
        <name>Mn(2+)</name>
        <dbReference type="ChEBI" id="CHEBI:29035"/>
        <label>1</label>
    </ligand>
</feature>
<feature type="binding site" evidence="8">
    <location>
        <position position="378"/>
    </location>
    <ligand>
        <name>Mn(2+)</name>
        <dbReference type="ChEBI" id="CHEBI:29035"/>
        <label>2</label>
    </ligand>
</feature>
<protein>
    <recommendedName>
        <fullName evidence="8">Probable cytosol aminopeptidase</fullName>
        <ecNumber evidence="8">3.4.11.1</ecNumber>
    </recommendedName>
    <alternativeName>
        <fullName evidence="8">Leucine aminopeptidase</fullName>
        <shortName evidence="8">LAP</shortName>
        <ecNumber evidence="8">3.4.11.10</ecNumber>
    </alternativeName>
    <alternativeName>
        <fullName evidence="8">Leucyl aminopeptidase</fullName>
    </alternativeName>
</protein>
<comment type="subcellular location">
    <subcellularLocation>
        <location evidence="8">Cytoplasm</location>
    </subcellularLocation>
</comment>
<dbReference type="InterPro" id="IPR043472">
    <property type="entry name" value="Macro_dom-like"/>
</dbReference>
<keyword evidence="4 8" id="KW-0031">Aminopeptidase</keyword>
<name>A0A5B1LDJ6_9ACTN</name>
<evidence type="ECO:0000256" key="6">
    <source>
        <dbReference type="ARBA" id="ARBA00022801"/>
    </source>
</evidence>
<reference evidence="10 11" key="2">
    <citation type="submission" date="2019-09" db="EMBL/GenBank/DDBJ databases">
        <authorList>
            <person name="Jin C."/>
        </authorList>
    </citation>
    <scope>NUCLEOTIDE SEQUENCE [LARGE SCALE GENOMIC DNA]</scope>
    <source>
        <strain evidence="10 11">BN130099</strain>
    </source>
</reference>
<evidence type="ECO:0000256" key="7">
    <source>
        <dbReference type="ARBA" id="ARBA00049972"/>
    </source>
</evidence>
<dbReference type="EC" id="3.4.11.1" evidence="8"/>
<dbReference type="SUPFAM" id="SSF53187">
    <property type="entry name" value="Zn-dependent exopeptidases"/>
    <property type="match status" value="1"/>
</dbReference>
<dbReference type="Pfam" id="PF02789">
    <property type="entry name" value="Peptidase_M17_N"/>
    <property type="match status" value="1"/>
</dbReference>
<dbReference type="PANTHER" id="PTHR11963">
    <property type="entry name" value="LEUCINE AMINOPEPTIDASE-RELATED"/>
    <property type="match status" value="1"/>
</dbReference>
<dbReference type="InterPro" id="IPR011356">
    <property type="entry name" value="Leucine_aapep/pepB"/>
</dbReference>
<evidence type="ECO:0000313" key="10">
    <source>
        <dbReference type="EMBL" id="KAA1418725.1"/>
    </source>
</evidence>
<dbReference type="Gene3D" id="3.40.220.10">
    <property type="entry name" value="Leucine Aminopeptidase, subunit E, domain 1"/>
    <property type="match status" value="1"/>
</dbReference>
<organism evidence="10 11">
    <name type="scientific">Nocardioides humilatus</name>
    <dbReference type="NCBI Taxonomy" id="2607660"/>
    <lineage>
        <taxon>Bacteria</taxon>
        <taxon>Bacillati</taxon>
        <taxon>Actinomycetota</taxon>
        <taxon>Actinomycetes</taxon>
        <taxon>Propionibacteriales</taxon>
        <taxon>Nocardioidaceae</taxon>
        <taxon>Nocardioides</taxon>
    </lineage>
</organism>